<evidence type="ECO:0000313" key="10">
    <source>
        <dbReference type="EMBL" id="SCF16162.1"/>
    </source>
</evidence>
<dbReference type="Gene3D" id="1.10.540.10">
    <property type="entry name" value="Acyl-CoA dehydrogenase/oxidase, N-terminal domain"/>
    <property type="match status" value="1"/>
</dbReference>
<feature type="domain" description="Acyl-CoA dehydrogenase/oxidase N-terminal" evidence="9">
    <location>
        <begin position="7"/>
        <end position="120"/>
    </location>
</feature>
<dbReference type="InterPro" id="IPR006091">
    <property type="entry name" value="Acyl-CoA_Oxase/DH_mid-dom"/>
</dbReference>
<dbReference type="FunFam" id="2.40.110.10:FF:000002">
    <property type="entry name" value="Acyl-CoA dehydrogenase fadE12"/>
    <property type="match status" value="1"/>
</dbReference>
<name>A0A1C4Y627_MICEC</name>
<evidence type="ECO:0000256" key="3">
    <source>
        <dbReference type="ARBA" id="ARBA00022630"/>
    </source>
</evidence>
<dbReference type="Gene3D" id="1.20.140.10">
    <property type="entry name" value="Butyryl-CoA Dehydrogenase, subunit A, domain 3"/>
    <property type="match status" value="1"/>
</dbReference>
<dbReference type="PROSITE" id="PS00072">
    <property type="entry name" value="ACYL_COA_DH_1"/>
    <property type="match status" value="1"/>
</dbReference>
<evidence type="ECO:0000259" key="7">
    <source>
        <dbReference type="Pfam" id="PF00441"/>
    </source>
</evidence>
<evidence type="ECO:0000256" key="2">
    <source>
        <dbReference type="ARBA" id="ARBA00009347"/>
    </source>
</evidence>
<dbReference type="SUPFAM" id="SSF47203">
    <property type="entry name" value="Acyl-CoA dehydrogenase C-terminal domain-like"/>
    <property type="match status" value="1"/>
</dbReference>
<organism evidence="10 11">
    <name type="scientific">Micromonospora echinospora</name>
    <name type="common">Micromonospora purpurea</name>
    <dbReference type="NCBI Taxonomy" id="1877"/>
    <lineage>
        <taxon>Bacteria</taxon>
        <taxon>Bacillati</taxon>
        <taxon>Actinomycetota</taxon>
        <taxon>Actinomycetes</taxon>
        <taxon>Micromonosporales</taxon>
        <taxon>Micromonosporaceae</taxon>
        <taxon>Micromonospora</taxon>
    </lineage>
</organism>
<protein>
    <submittedName>
        <fullName evidence="10">L-prolyl-[peptidyl carrier protein] dehydrogenase</fullName>
    </submittedName>
</protein>
<evidence type="ECO:0000256" key="4">
    <source>
        <dbReference type="ARBA" id="ARBA00022827"/>
    </source>
</evidence>
<sequence>MDFAPDPDQRLLADNFHALGVALNAPDEHDRRGGPYFSRQKWRRCGDIGLLGLSLPERWGGLGLDSLSTAIAIEAFARGHEDMGLVFSACAHLFAGAMPIAAHGTDSVRDEVLPKLGSGEWIAANAITEAEAGSDVYALRATAVRDGDRYVLDGVKNYVTNAPLADVFVVYASTDPRSGYLGISAFVVHRDTPGVTVGSPLPKTGLASSPLAPVYLDGVAVPAANRLGGEGDGRDVFTGSMEWERTCLFAAYVGAMDRQLRRTVAYTGERRQFRKPLARHQAVAHRLADMKLRLESARLLLYRACWARDQGTASPLDVSLAKLGVSEAATLNALDAVHLHGGAGIVDGSGVERAIADAVPASLFSGTSEIHRDVIAAQLRHET</sequence>
<keyword evidence="5 6" id="KW-0560">Oxidoreductase</keyword>
<dbReference type="SUPFAM" id="SSF56645">
    <property type="entry name" value="Acyl-CoA dehydrogenase NM domain-like"/>
    <property type="match status" value="1"/>
</dbReference>
<dbReference type="Pfam" id="PF02770">
    <property type="entry name" value="Acyl-CoA_dh_M"/>
    <property type="match status" value="1"/>
</dbReference>
<dbReference type="AlphaFoldDB" id="A0A1C4Y627"/>
<dbReference type="InParanoid" id="A0A1C4Y627"/>
<dbReference type="InterPro" id="IPR036250">
    <property type="entry name" value="AcylCo_DH-like_C"/>
</dbReference>
<dbReference type="InterPro" id="IPR009075">
    <property type="entry name" value="AcylCo_DH/oxidase_C"/>
</dbReference>
<keyword evidence="11" id="KW-1185">Reference proteome</keyword>
<dbReference type="PANTHER" id="PTHR43884:SF12">
    <property type="entry name" value="ISOVALERYL-COA DEHYDROGENASE, MITOCHONDRIAL-RELATED"/>
    <property type="match status" value="1"/>
</dbReference>
<evidence type="ECO:0000259" key="9">
    <source>
        <dbReference type="Pfam" id="PF02771"/>
    </source>
</evidence>
<feature type="domain" description="Acyl-CoA dehydrogenase/oxidase C-terminal" evidence="7">
    <location>
        <begin position="231"/>
        <end position="379"/>
    </location>
</feature>
<evidence type="ECO:0000256" key="5">
    <source>
        <dbReference type="ARBA" id="ARBA00023002"/>
    </source>
</evidence>
<comment type="cofactor">
    <cofactor evidence="1 6">
        <name>FAD</name>
        <dbReference type="ChEBI" id="CHEBI:57692"/>
    </cofactor>
</comment>
<feature type="domain" description="Acyl-CoA oxidase/dehydrogenase middle" evidence="8">
    <location>
        <begin position="125"/>
        <end position="219"/>
    </location>
</feature>
<gene>
    <name evidence="10" type="ORF">GA0070618_3620</name>
</gene>
<dbReference type="InterPro" id="IPR046373">
    <property type="entry name" value="Acyl-CoA_Oxase/DH_mid-dom_sf"/>
</dbReference>
<dbReference type="InterPro" id="IPR013786">
    <property type="entry name" value="AcylCoA_DH/ox_N"/>
</dbReference>
<comment type="similarity">
    <text evidence="2 6">Belongs to the acyl-CoA dehydrogenase family.</text>
</comment>
<evidence type="ECO:0000256" key="6">
    <source>
        <dbReference type="RuleBase" id="RU362125"/>
    </source>
</evidence>
<evidence type="ECO:0000256" key="1">
    <source>
        <dbReference type="ARBA" id="ARBA00001974"/>
    </source>
</evidence>
<dbReference type="PANTHER" id="PTHR43884">
    <property type="entry name" value="ACYL-COA DEHYDROGENASE"/>
    <property type="match status" value="1"/>
</dbReference>
<dbReference type="Proteomes" id="UP000198253">
    <property type="component" value="Chromosome I"/>
</dbReference>
<dbReference type="InterPro" id="IPR037069">
    <property type="entry name" value="AcylCoA_DH/ox_N_sf"/>
</dbReference>
<dbReference type="GO" id="GO:0003995">
    <property type="term" value="F:acyl-CoA dehydrogenase activity"/>
    <property type="evidence" value="ECO:0007669"/>
    <property type="project" value="InterPro"/>
</dbReference>
<reference evidence="11" key="1">
    <citation type="submission" date="2016-06" db="EMBL/GenBank/DDBJ databases">
        <authorList>
            <person name="Varghese N."/>
            <person name="Submissions Spin"/>
        </authorList>
    </citation>
    <scope>NUCLEOTIDE SEQUENCE [LARGE SCALE GENOMIC DNA]</scope>
    <source>
        <strain evidence="11">DSM 43816</strain>
    </source>
</reference>
<proteinExistence type="inferred from homology"/>
<keyword evidence="3 6" id="KW-0285">Flavoprotein</keyword>
<evidence type="ECO:0000313" key="11">
    <source>
        <dbReference type="Proteomes" id="UP000198253"/>
    </source>
</evidence>
<keyword evidence="4 6" id="KW-0274">FAD</keyword>
<dbReference type="RefSeq" id="WP_088982678.1">
    <property type="nucleotide sequence ID" value="NZ_LT607413.1"/>
</dbReference>
<dbReference type="InterPro" id="IPR006089">
    <property type="entry name" value="Acyl-CoA_DH_CS"/>
</dbReference>
<accession>A0A1C4Y627</accession>
<dbReference type="Gene3D" id="2.40.110.10">
    <property type="entry name" value="Butyryl-CoA Dehydrogenase, subunit A, domain 2"/>
    <property type="match status" value="1"/>
</dbReference>
<evidence type="ECO:0000259" key="8">
    <source>
        <dbReference type="Pfam" id="PF02770"/>
    </source>
</evidence>
<dbReference type="Pfam" id="PF00441">
    <property type="entry name" value="Acyl-CoA_dh_1"/>
    <property type="match status" value="1"/>
</dbReference>
<dbReference type="GO" id="GO:0050660">
    <property type="term" value="F:flavin adenine dinucleotide binding"/>
    <property type="evidence" value="ECO:0007669"/>
    <property type="project" value="InterPro"/>
</dbReference>
<dbReference type="OrthoDB" id="5241155at2"/>
<dbReference type="Pfam" id="PF02771">
    <property type="entry name" value="Acyl-CoA_dh_N"/>
    <property type="match status" value="1"/>
</dbReference>
<dbReference type="InterPro" id="IPR009100">
    <property type="entry name" value="AcylCoA_DH/oxidase_NM_dom_sf"/>
</dbReference>
<dbReference type="EMBL" id="LT607413">
    <property type="protein sequence ID" value="SCF16162.1"/>
    <property type="molecule type" value="Genomic_DNA"/>
</dbReference>